<feature type="transmembrane region" description="Helical" evidence="6">
    <location>
        <begin position="181"/>
        <end position="201"/>
    </location>
</feature>
<evidence type="ECO:0000256" key="4">
    <source>
        <dbReference type="ARBA" id="ARBA00022989"/>
    </source>
</evidence>
<organism evidence="8 9">
    <name type="scientific">Roseomonas haemaphysalidis</name>
    <dbReference type="NCBI Taxonomy" id="2768162"/>
    <lineage>
        <taxon>Bacteria</taxon>
        <taxon>Pseudomonadati</taxon>
        <taxon>Pseudomonadota</taxon>
        <taxon>Alphaproteobacteria</taxon>
        <taxon>Acetobacterales</taxon>
        <taxon>Roseomonadaceae</taxon>
        <taxon>Roseomonas</taxon>
    </lineage>
</organism>
<name>A0ABS3KQJ8_9PROT</name>
<evidence type="ECO:0000256" key="6">
    <source>
        <dbReference type="RuleBase" id="RU366058"/>
    </source>
</evidence>
<feature type="domain" description="VTT" evidence="7">
    <location>
        <begin position="53"/>
        <end position="173"/>
    </location>
</feature>
<comment type="subcellular location">
    <subcellularLocation>
        <location evidence="1 6">Cell membrane</location>
        <topology evidence="1 6">Multi-pass membrane protein</topology>
    </subcellularLocation>
</comment>
<keyword evidence="5 6" id="KW-0472">Membrane</keyword>
<evidence type="ECO:0000256" key="5">
    <source>
        <dbReference type="ARBA" id="ARBA00023136"/>
    </source>
</evidence>
<dbReference type="Proteomes" id="UP001518989">
    <property type="component" value="Unassembled WGS sequence"/>
</dbReference>
<evidence type="ECO:0000259" key="7">
    <source>
        <dbReference type="Pfam" id="PF09335"/>
    </source>
</evidence>
<accession>A0ABS3KQJ8</accession>
<evidence type="ECO:0000256" key="1">
    <source>
        <dbReference type="ARBA" id="ARBA00004651"/>
    </source>
</evidence>
<evidence type="ECO:0000313" key="8">
    <source>
        <dbReference type="EMBL" id="MBO1079748.1"/>
    </source>
</evidence>
<comment type="caution">
    <text evidence="8">The sequence shown here is derived from an EMBL/GenBank/DDBJ whole genome shotgun (WGS) entry which is preliminary data.</text>
</comment>
<dbReference type="PANTHER" id="PTHR12677:SF59">
    <property type="entry name" value="GOLGI APPARATUS MEMBRANE PROTEIN TVP38-RELATED"/>
    <property type="match status" value="1"/>
</dbReference>
<keyword evidence="4 6" id="KW-1133">Transmembrane helix</keyword>
<dbReference type="EMBL" id="JACTNG010000006">
    <property type="protein sequence ID" value="MBO1079748.1"/>
    <property type="molecule type" value="Genomic_DNA"/>
</dbReference>
<dbReference type="PANTHER" id="PTHR12677">
    <property type="entry name" value="GOLGI APPARATUS MEMBRANE PROTEIN TVP38-RELATED"/>
    <property type="match status" value="1"/>
</dbReference>
<keyword evidence="2 6" id="KW-1003">Cell membrane</keyword>
<dbReference type="InterPro" id="IPR015414">
    <property type="entry name" value="TMEM64"/>
</dbReference>
<proteinExistence type="inferred from homology"/>
<sequence length="217" mass="22605">MALLAAGLALGGWLLRELGATPDVLVARFGLEQTLWGETAFLVIATLACAAGVPRQAVAFLGAYAFGAWIGGGLSLLAQVVGCAMAVGWAALLGRGWAERRLAGRFGRHLRALRDVLVASPFNTTLALRLLPIGNNLALNLLAGLSGIPLLAFLAASAVGYLPQTVIFALAGSGVAVDRQWQIVLAVVLFGVSALLGLWMLRRHRAGRAMEQAQDAG</sequence>
<evidence type="ECO:0000256" key="3">
    <source>
        <dbReference type="ARBA" id="ARBA00022692"/>
    </source>
</evidence>
<keyword evidence="9" id="KW-1185">Reference proteome</keyword>
<reference evidence="8 9" key="1">
    <citation type="submission" date="2020-09" db="EMBL/GenBank/DDBJ databases">
        <title>Roseomonas.</title>
        <authorList>
            <person name="Zhu W."/>
        </authorList>
    </citation>
    <scope>NUCLEOTIDE SEQUENCE [LARGE SCALE GENOMIC DNA]</scope>
    <source>
        <strain evidence="8 9">573</strain>
    </source>
</reference>
<dbReference type="InterPro" id="IPR032816">
    <property type="entry name" value="VTT_dom"/>
</dbReference>
<comment type="caution">
    <text evidence="6">Lacks conserved residue(s) required for the propagation of feature annotation.</text>
</comment>
<evidence type="ECO:0000256" key="2">
    <source>
        <dbReference type="ARBA" id="ARBA00022475"/>
    </source>
</evidence>
<comment type="similarity">
    <text evidence="6">Belongs to the TVP38/TMEM64 family.</text>
</comment>
<gene>
    <name evidence="8" type="ORF">IAI61_11980</name>
</gene>
<feature type="transmembrane region" description="Helical" evidence="6">
    <location>
        <begin position="138"/>
        <end position="161"/>
    </location>
</feature>
<protein>
    <recommendedName>
        <fullName evidence="6">TVP38/TMEM64 family membrane protein</fullName>
    </recommendedName>
</protein>
<evidence type="ECO:0000313" key="9">
    <source>
        <dbReference type="Proteomes" id="UP001518989"/>
    </source>
</evidence>
<dbReference type="Pfam" id="PF09335">
    <property type="entry name" value="VTT_dom"/>
    <property type="match status" value="1"/>
</dbReference>
<feature type="transmembrane region" description="Helical" evidence="6">
    <location>
        <begin position="66"/>
        <end position="92"/>
    </location>
</feature>
<keyword evidence="3 6" id="KW-0812">Transmembrane</keyword>